<dbReference type="GO" id="GO:0016114">
    <property type="term" value="P:terpenoid biosynthetic process"/>
    <property type="evidence" value="ECO:0007669"/>
    <property type="project" value="UniProtKB-ARBA"/>
</dbReference>
<reference evidence="8 9" key="1">
    <citation type="submission" date="2018-08" db="EMBL/GenBank/DDBJ databases">
        <title>Parvularcula sp. SM1705, isolated from surface water of the South Sea China.</title>
        <authorList>
            <person name="Sun L."/>
        </authorList>
    </citation>
    <scope>NUCLEOTIDE SEQUENCE [LARGE SCALE GENOMIC DNA]</scope>
    <source>
        <strain evidence="8 9">SM1705</strain>
    </source>
</reference>
<dbReference type="PROSITE" id="PS00444">
    <property type="entry name" value="POLYPRENYL_SYNTHASE_2"/>
    <property type="match status" value="1"/>
</dbReference>
<dbReference type="InterPro" id="IPR053378">
    <property type="entry name" value="Prenyl_diphosphate_synthase"/>
</dbReference>
<keyword evidence="5" id="KW-0460">Magnesium</keyword>
<organism evidence="8 9">
    <name type="scientific">Parvularcula marina</name>
    <dbReference type="NCBI Taxonomy" id="2292771"/>
    <lineage>
        <taxon>Bacteria</taxon>
        <taxon>Pseudomonadati</taxon>
        <taxon>Pseudomonadota</taxon>
        <taxon>Alphaproteobacteria</taxon>
        <taxon>Parvularculales</taxon>
        <taxon>Parvularculaceae</taxon>
        <taxon>Parvularcula</taxon>
    </lineage>
</organism>
<dbReference type="Proteomes" id="UP000264589">
    <property type="component" value="Unassembled WGS sequence"/>
</dbReference>
<evidence type="ECO:0000256" key="7">
    <source>
        <dbReference type="RuleBase" id="RU004466"/>
    </source>
</evidence>
<dbReference type="GO" id="GO:0004659">
    <property type="term" value="F:prenyltransferase activity"/>
    <property type="evidence" value="ECO:0007669"/>
    <property type="project" value="InterPro"/>
</dbReference>
<dbReference type="PANTHER" id="PTHR43281">
    <property type="entry name" value="FARNESYL DIPHOSPHATE SYNTHASE"/>
    <property type="match status" value="1"/>
</dbReference>
<evidence type="ECO:0000256" key="5">
    <source>
        <dbReference type="ARBA" id="ARBA00022842"/>
    </source>
</evidence>
<evidence type="ECO:0000256" key="1">
    <source>
        <dbReference type="ARBA" id="ARBA00001946"/>
    </source>
</evidence>
<dbReference type="SFLD" id="SFLDG01017">
    <property type="entry name" value="Polyprenyl_Transferase_Like"/>
    <property type="match status" value="1"/>
</dbReference>
<gene>
    <name evidence="8" type="ORF">DX908_00440</name>
</gene>
<dbReference type="SUPFAM" id="SSF48576">
    <property type="entry name" value="Terpenoid synthases"/>
    <property type="match status" value="1"/>
</dbReference>
<comment type="caution">
    <text evidence="8">The sequence shown here is derived from an EMBL/GenBank/DDBJ whole genome shotgun (WGS) entry which is preliminary data.</text>
</comment>
<keyword evidence="4" id="KW-0479">Metal-binding</keyword>
<dbReference type="CDD" id="cd00685">
    <property type="entry name" value="Trans_IPPS_HT"/>
    <property type="match status" value="1"/>
</dbReference>
<dbReference type="InterPro" id="IPR000092">
    <property type="entry name" value="Polyprenyl_synt"/>
</dbReference>
<evidence type="ECO:0000313" key="9">
    <source>
        <dbReference type="Proteomes" id="UP000264589"/>
    </source>
</evidence>
<accession>A0A371REL1</accession>
<dbReference type="InterPro" id="IPR033749">
    <property type="entry name" value="Polyprenyl_synt_CS"/>
</dbReference>
<dbReference type="Gene3D" id="1.10.600.10">
    <property type="entry name" value="Farnesyl Diphosphate Synthase"/>
    <property type="match status" value="1"/>
</dbReference>
<evidence type="ECO:0000256" key="2">
    <source>
        <dbReference type="ARBA" id="ARBA00006706"/>
    </source>
</evidence>
<dbReference type="PROSITE" id="PS00723">
    <property type="entry name" value="POLYPRENYL_SYNTHASE_1"/>
    <property type="match status" value="1"/>
</dbReference>
<evidence type="ECO:0000256" key="3">
    <source>
        <dbReference type="ARBA" id="ARBA00022679"/>
    </source>
</evidence>
<dbReference type="InterPro" id="IPR008949">
    <property type="entry name" value="Isoprenoid_synthase_dom_sf"/>
</dbReference>
<dbReference type="GO" id="GO:0005737">
    <property type="term" value="C:cytoplasm"/>
    <property type="evidence" value="ECO:0007669"/>
    <property type="project" value="UniProtKB-ARBA"/>
</dbReference>
<dbReference type="InParanoid" id="A0A371REL1"/>
<name>A0A371REL1_9PROT</name>
<protein>
    <submittedName>
        <fullName evidence="8">Polyprenyl synthetase family protein</fullName>
    </submittedName>
</protein>
<keyword evidence="3 7" id="KW-0808">Transferase</keyword>
<dbReference type="AlphaFoldDB" id="A0A371REL1"/>
<comment type="cofactor">
    <cofactor evidence="1">
        <name>Mg(2+)</name>
        <dbReference type="ChEBI" id="CHEBI:18420"/>
    </cofactor>
</comment>
<dbReference type="SFLD" id="SFLDS00005">
    <property type="entry name" value="Isoprenoid_Synthase_Type_I"/>
    <property type="match status" value="1"/>
</dbReference>
<evidence type="ECO:0000313" key="8">
    <source>
        <dbReference type="EMBL" id="RFB03883.1"/>
    </source>
</evidence>
<dbReference type="GO" id="GO:0046872">
    <property type="term" value="F:metal ion binding"/>
    <property type="evidence" value="ECO:0007669"/>
    <property type="project" value="UniProtKB-KW"/>
</dbReference>
<dbReference type="EMBL" id="QUQO01000001">
    <property type="protein sequence ID" value="RFB03883.1"/>
    <property type="molecule type" value="Genomic_DNA"/>
</dbReference>
<dbReference type="NCBIfam" id="NF045485">
    <property type="entry name" value="FPPsyn"/>
    <property type="match status" value="1"/>
</dbReference>
<dbReference type="Pfam" id="PF00348">
    <property type="entry name" value="polyprenyl_synt"/>
    <property type="match status" value="1"/>
</dbReference>
<evidence type="ECO:0000256" key="6">
    <source>
        <dbReference type="ARBA" id="ARBA00023229"/>
    </source>
</evidence>
<evidence type="ECO:0000256" key="4">
    <source>
        <dbReference type="ARBA" id="ARBA00022723"/>
    </source>
</evidence>
<dbReference type="PANTHER" id="PTHR43281:SF1">
    <property type="entry name" value="FARNESYL DIPHOSPHATE SYNTHASE"/>
    <property type="match status" value="1"/>
</dbReference>
<comment type="similarity">
    <text evidence="2 7">Belongs to the FPP/GGPP synthase family.</text>
</comment>
<keyword evidence="9" id="KW-1185">Reference proteome</keyword>
<keyword evidence="6" id="KW-0414">Isoprene biosynthesis</keyword>
<dbReference type="FunFam" id="1.10.600.10:FF:000001">
    <property type="entry name" value="Geranylgeranyl diphosphate synthase"/>
    <property type="match status" value="1"/>
</dbReference>
<proteinExistence type="inferred from homology"/>
<dbReference type="OrthoDB" id="9805316at2"/>
<dbReference type="FunCoup" id="A0A371REL1">
    <property type="interactions" value="360"/>
</dbReference>
<sequence length="296" mass="31022">MGSNITEMLRLRAQIVSEALSRTVFSEKSDIPALLRLQEAMAHGALGGGKRLRPFLVLETAGLFGVVESQALPAATAIEMIHCYSLIHDDLPAMDDADTRRGQPSVHKAYDEAIAILAGDGLLTDAFTVLTAPGNYSADVAAALVHELSRGAGSAGMVGGQMMDLYPGTLTEDEIAGIQKRKTGALIEAAAVMGGIIGRASEDELSRLRAYAASVGEAFQVVDDILDVTQSAEALGKPAGADDEAGKATYVSLLGLDGARDRVGLLTKKAEEALAPFGERAVVLRDLAHMLADRSH</sequence>